<name>A0A5B7D3X2_PORTR</name>
<evidence type="ECO:0000313" key="3">
    <source>
        <dbReference type="Proteomes" id="UP000324222"/>
    </source>
</evidence>
<keyword evidence="3" id="KW-1185">Reference proteome</keyword>
<protein>
    <submittedName>
        <fullName evidence="2">Uncharacterized protein</fullName>
    </submittedName>
</protein>
<evidence type="ECO:0000256" key="1">
    <source>
        <dbReference type="SAM" id="MobiDB-lite"/>
    </source>
</evidence>
<sequence>MLVLFCDWLLQSLDTDIQTETLPTSNVNRKSARQTNKVSGAAAWAAGRLMTRPPGRDHRHARSSLPPRHVTPPLTASFLSVN</sequence>
<organism evidence="2 3">
    <name type="scientific">Portunus trituberculatus</name>
    <name type="common">Swimming crab</name>
    <name type="synonym">Neptunus trituberculatus</name>
    <dbReference type="NCBI Taxonomy" id="210409"/>
    <lineage>
        <taxon>Eukaryota</taxon>
        <taxon>Metazoa</taxon>
        <taxon>Ecdysozoa</taxon>
        <taxon>Arthropoda</taxon>
        <taxon>Crustacea</taxon>
        <taxon>Multicrustacea</taxon>
        <taxon>Malacostraca</taxon>
        <taxon>Eumalacostraca</taxon>
        <taxon>Eucarida</taxon>
        <taxon>Decapoda</taxon>
        <taxon>Pleocyemata</taxon>
        <taxon>Brachyura</taxon>
        <taxon>Eubrachyura</taxon>
        <taxon>Portunoidea</taxon>
        <taxon>Portunidae</taxon>
        <taxon>Portuninae</taxon>
        <taxon>Portunus</taxon>
    </lineage>
</organism>
<gene>
    <name evidence="2" type="ORF">E2C01_009162</name>
</gene>
<evidence type="ECO:0000313" key="2">
    <source>
        <dbReference type="EMBL" id="MPC16339.1"/>
    </source>
</evidence>
<proteinExistence type="predicted"/>
<dbReference type="AlphaFoldDB" id="A0A5B7D3X2"/>
<dbReference type="Proteomes" id="UP000324222">
    <property type="component" value="Unassembled WGS sequence"/>
</dbReference>
<feature type="region of interest" description="Disordered" evidence="1">
    <location>
        <begin position="51"/>
        <end position="82"/>
    </location>
</feature>
<comment type="caution">
    <text evidence="2">The sequence shown here is derived from an EMBL/GenBank/DDBJ whole genome shotgun (WGS) entry which is preliminary data.</text>
</comment>
<dbReference type="EMBL" id="VSRR010000498">
    <property type="protein sequence ID" value="MPC16339.1"/>
    <property type="molecule type" value="Genomic_DNA"/>
</dbReference>
<reference evidence="2 3" key="1">
    <citation type="submission" date="2019-05" db="EMBL/GenBank/DDBJ databases">
        <title>Another draft genome of Portunus trituberculatus and its Hox gene families provides insights of decapod evolution.</title>
        <authorList>
            <person name="Jeong J.-H."/>
            <person name="Song I."/>
            <person name="Kim S."/>
            <person name="Choi T."/>
            <person name="Kim D."/>
            <person name="Ryu S."/>
            <person name="Kim W."/>
        </authorList>
    </citation>
    <scope>NUCLEOTIDE SEQUENCE [LARGE SCALE GENOMIC DNA]</scope>
    <source>
        <tissue evidence="2">Muscle</tissue>
    </source>
</reference>
<accession>A0A5B7D3X2</accession>